<dbReference type="Pfam" id="PF14094">
    <property type="entry name" value="DUF4272"/>
    <property type="match status" value="1"/>
</dbReference>
<protein>
    <recommendedName>
        <fullName evidence="3">DUF4272 domain-containing protein</fullName>
    </recommendedName>
</protein>
<accession>A0ABU0F7J0</accession>
<evidence type="ECO:0008006" key="3">
    <source>
        <dbReference type="Google" id="ProtNLM"/>
    </source>
</evidence>
<keyword evidence="2" id="KW-1185">Reference proteome</keyword>
<gene>
    <name evidence="1" type="ORF">J3R73_000372</name>
</gene>
<evidence type="ECO:0000313" key="2">
    <source>
        <dbReference type="Proteomes" id="UP001237448"/>
    </source>
</evidence>
<evidence type="ECO:0000313" key="1">
    <source>
        <dbReference type="EMBL" id="MDQ0390580.1"/>
    </source>
</evidence>
<sequence>MSVVQVGSLRWFDSPYVQDGDPLLINSYSTLRAPPEPDFPHELHNRRDRSHPEMVRQLWGFRRYVEGRGDGEMTSIRYHLLRHIDRTRVQFALTVEPRHLVAFAAWARRANTIHFLPVSSVHDPAGAVLIDIEGRTDDDAALPYPPDAHERKQRTLRVLAAANVKTLGRLPPVIGMDEVVLRPAREVAGRAMALMIVAAQAEAWMRGMPEAIPGMHARFAKGKAFLTGEELLFLAERSPDPGLLADMDARYEDLNLLLWALGHHRELSEPRTIADAAELAATVERMCMLPQTLDQASLRPTDEILDVLDYHYRLHWSVRQASLDNRILPGIDASIVFERHRALNWLTGFQNVDEPWDDVDTPT</sequence>
<dbReference type="EMBL" id="JAUSVK010000001">
    <property type="protein sequence ID" value="MDQ0390580.1"/>
    <property type="molecule type" value="Genomic_DNA"/>
</dbReference>
<comment type="caution">
    <text evidence="1">The sequence shown here is derived from an EMBL/GenBank/DDBJ whole genome shotgun (WGS) entry which is preliminary data.</text>
</comment>
<reference evidence="1 2" key="1">
    <citation type="submission" date="2023-07" db="EMBL/GenBank/DDBJ databases">
        <title>Genomic Encyclopedia of Type Strains, Phase IV (KMG-IV): sequencing the most valuable type-strain genomes for metagenomic binning, comparative biology and taxonomic classification.</title>
        <authorList>
            <person name="Goeker M."/>
        </authorList>
    </citation>
    <scope>NUCLEOTIDE SEQUENCE [LARGE SCALE GENOMIC DNA]</scope>
    <source>
        <strain evidence="1 2">DSM 5896</strain>
    </source>
</reference>
<organism evidence="1 2">
    <name type="scientific">Labrys monachus</name>
    <dbReference type="NCBI Taxonomy" id="217067"/>
    <lineage>
        <taxon>Bacteria</taxon>
        <taxon>Pseudomonadati</taxon>
        <taxon>Pseudomonadota</taxon>
        <taxon>Alphaproteobacteria</taxon>
        <taxon>Hyphomicrobiales</taxon>
        <taxon>Xanthobacteraceae</taxon>
        <taxon>Labrys</taxon>
    </lineage>
</organism>
<dbReference type="RefSeq" id="WP_307421839.1">
    <property type="nucleotide sequence ID" value="NZ_JAUSVK010000001.1"/>
</dbReference>
<proteinExistence type="predicted"/>
<name>A0ABU0F7J0_9HYPH</name>
<dbReference type="InterPro" id="IPR025368">
    <property type="entry name" value="DUF4272"/>
</dbReference>
<dbReference type="Proteomes" id="UP001237448">
    <property type="component" value="Unassembled WGS sequence"/>
</dbReference>